<protein>
    <submittedName>
        <fullName evidence="1">Uncharacterized protein</fullName>
    </submittedName>
</protein>
<dbReference type="AlphaFoldDB" id="A0A517VT00"/>
<dbReference type="PROSITE" id="PS51257">
    <property type="entry name" value="PROKAR_LIPOPROTEIN"/>
    <property type="match status" value="1"/>
</dbReference>
<dbReference type="EMBL" id="CP037920">
    <property type="protein sequence ID" value="QDT96138.1"/>
    <property type="molecule type" value="Genomic_DNA"/>
</dbReference>
<evidence type="ECO:0000313" key="2">
    <source>
        <dbReference type="Proteomes" id="UP000318704"/>
    </source>
</evidence>
<sequence length="53" mass="6016">MNRYSFLLLTFLTPFLFGCGGEKPMVEGEYDVTVEIDPAAEAEGEKQMKKDLR</sequence>
<accession>A0A517VT00</accession>
<dbReference type="KEGG" id="gaw:V144x_15910"/>
<gene>
    <name evidence="1" type="ORF">V144x_15910</name>
</gene>
<reference evidence="1 2" key="1">
    <citation type="submission" date="2019-03" db="EMBL/GenBank/DDBJ databases">
        <title>Deep-cultivation of Planctomycetes and their phenomic and genomic characterization uncovers novel biology.</title>
        <authorList>
            <person name="Wiegand S."/>
            <person name="Jogler M."/>
            <person name="Boedeker C."/>
            <person name="Pinto D."/>
            <person name="Vollmers J."/>
            <person name="Rivas-Marin E."/>
            <person name="Kohn T."/>
            <person name="Peeters S.H."/>
            <person name="Heuer A."/>
            <person name="Rast P."/>
            <person name="Oberbeckmann S."/>
            <person name="Bunk B."/>
            <person name="Jeske O."/>
            <person name="Meyerdierks A."/>
            <person name="Storesund J.E."/>
            <person name="Kallscheuer N."/>
            <person name="Luecker S."/>
            <person name="Lage O.M."/>
            <person name="Pohl T."/>
            <person name="Merkel B.J."/>
            <person name="Hornburger P."/>
            <person name="Mueller R.-W."/>
            <person name="Bruemmer F."/>
            <person name="Labrenz M."/>
            <person name="Spormann A.M."/>
            <person name="Op den Camp H."/>
            <person name="Overmann J."/>
            <person name="Amann R."/>
            <person name="Jetten M.S.M."/>
            <person name="Mascher T."/>
            <person name="Medema M.H."/>
            <person name="Devos D.P."/>
            <person name="Kaster A.-K."/>
            <person name="Ovreas L."/>
            <person name="Rohde M."/>
            <person name="Galperin M.Y."/>
            <person name="Jogler C."/>
        </authorList>
    </citation>
    <scope>NUCLEOTIDE SEQUENCE [LARGE SCALE GENOMIC DNA]</scope>
    <source>
        <strain evidence="1 2">V144</strain>
    </source>
</reference>
<proteinExistence type="predicted"/>
<dbReference type="Proteomes" id="UP000318704">
    <property type="component" value="Chromosome"/>
</dbReference>
<name>A0A517VT00_9PLAN</name>
<dbReference type="RefSeq" id="WP_197998812.1">
    <property type="nucleotide sequence ID" value="NZ_CP037920.1"/>
</dbReference>
<organism evidence="1 2">
    <name type="scientific">Gimesia aquarii</name>
    <dbReference type="NCBI Taxonomy" id="2527964"/>
    <lineage>
        <taxon>Bacteria</taxon>
        <taxon>Pseudomonadati</taxon>
        <taxon>Planctomycetota</taxon>
        <taxon>Planctomycetia</taxon>
        <taxon>Planctomycetales</taxon>
        <taxon>Planctomycetaceae</taxon>
        <taxon>Gimesia</taxon>
    </lineage>
</organism>
<evidence type="ECO:0000313" key="1">
    <source>
        <dbReference type="EMBL" id="QDT96138.1"/>
    </source>
</evidence>